<evidence type="ECO:0000313" key="3">
    <source>
        <dbReference type="Proteomes" id="UP000044071"/>
    </source>
</evidence>
<dbReference type="EMBL" id="CCSB01000002">
    <property type="protein sequence ID" value="CDZ77563.1"/>
    <property type="molecule type" value="Genomic_DNA"/>
</dbReference>
<dbReference type="AlphaFoldDB" id="A0A078L0N0"/>
<dbReference type="PANTHER" id="PTHR43433:SF5">
    <property type="entry name" value="AB HYDROLASE-1 DOMAIN-CONTAINING PROTEIN"/>
    <property type="match status" value="1"/>
</dbReference>
<keyword evidence="3" id="KW-1185">Reference proteome</keyword>
<dbReference type="GO" id="GO:0004601">
    <property type="term" value="F:peroxidase activity"/>
    <property type="evidence" value="ECO:0007669"/>
    <property type="project" value="UniProtKB-KW"/>
</dbReference>
<organism evidence="2 3">
    <name type="scientific">Legionella massiliensis</name>
    <dbReference type="NCBI Taxonomy" id="1034943"/>
    <lineage>
        <taxon>Bacteria</taxon>
        <taxon>Pseudomonadati</taxon>
        <taxon>Pseudomonadota</taxon>
        <taxon>Gammaproteobacteria</taxon>
        <taxon>Legionellales</taxon>
        <taxon>Legionellaceae</taxon>
        <taxon>Legionella</taxon>
    </lineage>
</organism>
<dbReference type="eggNOG" id="COG0596">
    <property type="taxonomic scope" value="Bacteria"/>
</dbReference>
<dbReference type="Gene3D" id="3.40.50.1820">
    <property type="entry name" value="alpha/beta hydrolase"/>
    <property type="match status" value="1"/>
</dbReference>
<sequence length="307" mass="34382">MQKLFKRSSFILFLLVSLLSAGSVFSFSMQNLMNAQPRYISTETGRIEYFMFGHGKPIVLISGYAANVSAWNRKFLFELAKRNQLIIFNNRNVDGSYNKSAAYSAKDLANDTYSLITQLHLHKPAVVGISMGGMIAQQLAVLHSNAIGHLVLINTAIAGTQAVKPSLQVQALLTNIPQGKIRRFFTVLRLMAPPFWWPRVIYTMKTDRFIPMGHKELGVSKKTLPQQQQLVLAWSKDEDAARKIATLHVPTLILNGEKDMLIPPVNSMILADTIPQAKIKRWPNGGHMMAYQFPESIANAIVDFVNQ</sequence>
<dbReference type="PRINTS" id="PR00111">
    <property type="entry name" value="ABHYDROLASE"/>
</dbReference>
<keyword evidence="2" id="KW-0575">Peroxidase</keyword>
<name>A0A078L0N0_9GAMM</name>
<dbReference type="OrthoDB" id="9808398at2"/>
<protein>
    <submittedName>
        <fullName evidence="2">Putative non-heme bromoperoxidase BpoC</fullName>
    </submittedName>
</protein>
<keyword evidence="2" id="KW-0560">Oxidoreductase</keyword>
<dbReference type="Pfam" id="PF00561">
    <property type="entry name" value="Abhydrolase_1"/>
    <property type="match status" value="1"/>
</dbReference>
<dbReference type="PANTHER" id="PTHR43433">
    <property type="entry name" value="HYDROLASE, ALPHA/BETA FOLD FAMILY PROTEIN"/>
    <property type="match status" value="1"/>
</dbReference>
<dbReference type="InterPro" id="IPR000073">
    <property type="entry name" value="AB_hydrolase_1"/>
</dbReference>
<dbReference type="InterPro" id="IPR050471">
    <property type="entry name" value="AB_hydrolase"/>
</dbReference>
<dbReference type="SUPFAM" id="SSF53474">
    <property type="entry name" value="alpha/beta-Hydrolases"/>
    <property type="match status" value="1"/>
</dbReference>
<dbReference type="InterPro" id="IPR029058">
    <property type="entry name" value="AB_hydrolase_fold"/>
</dbReference>
<proteinExistence type="predicted"/>
<reference evidence="2 3" key="1">
    <citation type="submission" date="2014-06" db="EMBL/GenBank/DDBJ databases">
        <authorList>
            <person name="Urmite Genomes Urmite Genomes"/>
        </authorList>
    </citation>
    <scope>NUCLEOTIDE SEQUENCE [LARGE SCALE GENOMIC DNA]</scope>
</reference>
<dbReference type="STRING" id="1034943.BN59_01846"/>
<dbReference type="Proteomes" id="UP000044071">
    <property type="component" value="Unassembled WGS sequence"/>
</dbReference>
<evidence type="ECO:0000313" key="2">
    <source>
        <dbReference type="EMBL" id="CDZ77563.1"/>
    </source>
</evidence>
<feature type="domain" description="AB hydrolase-1" evidence="1">
    <location>
        <begin position="56"/>
        <end position="291"/>
    </location>
</feature>
<evidence type="ECO:0000259" key="1">
    <source>
        <dbReference type="Pfam" id="PF00561"/>
    </source>
</evidence>
<gene>
    <name evidence="2" type="primary">bpoC_2</name>
    <name evidence="2" type="ORF">BN59_01846</name>
</gene>
<accession>A0A078L0N0</accession>